<proteinExistence type="predicted"/>
<name>A0A9W6VEL0_9PSEU</name>
<gene>
    <name evidence="2" type="ORF">Atai01_12160</name>
</gene>
<dbReference type="Proteomes" id="UP001165136">
    <property type="component" value="Unassembled WGS sequence"/>
</dbReference>
<reference evidence="2" key="1">
    <citation type="submission" date="2023-03" db="EMBL/GenBank/DDBJ databases">
        <title>Amycolatopsis taiwanensis NBRC 103393.</title>
        <authorList>
            <person name="Ichikawa N."/>
            <person name="Sato H."/>
            <person name="Tonouchi N."/>
        </authorList>
    </citation>
    <scope>NUCLEOTIDE SEQUENCE</scope>
    <source>
        <strain evidence="2">NBRC 103393</strain>
    </source>
</reference>
<dbReference type="SUPFAM" id="SSF52218">
    <property type="entry name" value="Flavoproteins"/>
    <property type="match status" value="1"/>
</dbReference>
<comment type="caution">
    <text evidence="2">The sequence shown here is derived from an EMBL/GenBank/DDBJ whole genome shotgun (WGS) entry which is preliminary data.</text>
</comment>
<dbReference type="EMBL" id="BSTI01000002">
    <property type="protein sequence ID" value="GLY64597.1"/>
    <property type="molecule type" value="Genomic_DNA"/>
</dbReference>
<protein>
    <recommendedName>
        <fullName evidence="1">NADPH-dependent FMN reductase-like domain-containing protein</fullName>
    </recommendedName>
</protein>
<dbReference type="InterPro" id="IPR005025">
    <property type="entry name" value="FMN_Rdtase-like_dom"/>
</dbReference>
<evidence type="ECO:0000259" key="1">
    <source>
        <dbReference type="Pfam" id="PF03358"/>
    </source>
</evidence>
<dbReference type="InterPro" id="IPR029039">
    <property type="entry name" value="Flavoprotein-like_sf"/>
</dbReference>
<evidence type="ECO:0000313" key="3">
    <source>
        <dbReference type="Proteomes" id="UP001165136"/>
    </source>
</evidence>
<dbReference type="AlphaFoldDB" id="A0A9W6VEL0"/>
<feature type="domain" description="NADPH-dependent FMN reductase-like" evidence="1">
    <location>
        <begin position="3"/>
        <end position="123"/>
    </location>
</feature>
<dbReference type="Gene3D" id="3.40.50.360">
    <property type="match status" value="1"/>
</dbReference>
<keyword evidence="3" id="KW-1185">Reference proteome</keyword>
<evidence type="ECO:0000313" key="2">
    <source>
        <dbReference type="EMBL" id="GLY64597.1"/>
    </source>
</evidence>
<organism evidence="2 3">
    <name type="scientific">Amycolatopsis taiwanensis</name>
    <dbReference type="NCBI Taxonomy" id="342230"/>
    <lineage>
        <taxon>Bacteria</taxon>
        <taxon>Bacillati</taxon>
        <taxon>Actinomycetota</taxon>
        <taxon>Actinomycetes</taxon>
        <taxon>Pseudonocardiales</taxon>
        <taxon>Pseudonocardiaceae</taxon>
        <taxon>Amycolatopsis</taxon>
    </lineage>
</organism>
<dbReference type="Pfam" id="PF03358">
    <property type="entry name" value="FMN_red"/>
    <property type="match status" value="1"/>
</dbReference>
<sequence length="180" mass="19655">MAAGLRDLGAAVRTIRLADHAIPPGVVSDLGDGDEWPWIRREVLRSQILIFASPTWLGRPSSLAQRALERMHAMLIETREDGKPVAYDRVAGVVATGNEDGAHHVVSEISGALVDLGYTIPGQSWACWNPGSEPGPFYRDTEQGHRYAYRVAGKMAGNLYAVACALWDRPFPLEFSRDAG</sequence>
<accession>A0A9W6VEL0</accession>
<dbReference type="GO" id="GO:0016491">
    <property type="term" value="F:oxidoreductase activity"/>
    <property type="evidence" value="ECO:0007669"/>
    <property type="project" value="InterPro"/>
</dbReference>